<dbReference type="PRINTS" id="PR00081">
    <property type="entry name" value="GDHRDH"/>
</dbReference>
<evidence type="ECO:0000313" key="5">
    <source>
        <dbReference type="Proteomes" id="UP000773462"/>
    </source>
</evidence>
<name>A0ABS4NYC3_9BACL</name>
<evidence type="ECO:0000313" key="4">
    <source>
        <dbReference type="EMBL" id="MBP2115063.1"/>
    </source>
</evidence>
<dbReference type="PRINTS" id="PR00080">
    <property type="entry name" value="SDRFAMILY"/>
</dbReference>
<comment type="similarity">
    <text evidence="3">Belongs to the short-chain dehydrogenases/reductases (SDR) family.</text>
</comment>
<dbReference type="EMBL" id="JAGGLV010000022">
    <property type="protein sequence ID" value="MBP2115063.1"/>
    <property type="molecule type" value="Genomic_DNA"/>
</dbReference>
<dbReference type="InterPro" id="IPR002347">
    <property type="entry name" value="SDR_fam"/>
</dbReference>
<gene>
    <name evidence="4" type="ORF">J2Z70_005248</name>
</gene>
<dbReference type="PANTHER" id="PTHR43544:SF7">
    <property type="entry name" value="NADB-LER2"/>
    <property type="match status" value="1"/>
</dbReference>
<organism evidence="4 5">
    <name type="scientific">Paenibacillus silagei</name>
    <dbReference type="NCBI Taxonomy" id="1670801"/>
    <lineage>
        <taxon>Bacteria</taxon>
        <taxon>Bacillati</taxon>
        <taxon>Bacillota</taxon>
        <taxon>Bacilli</taxon>
        <taxon>Bacillales</taxon>
        <taxon>Paenibacillaceae</taxon>
        <taxon>Paenibacillus</taxon>
    </lineage>
</organism>
<reference evidence="4 5" key="1">
    <citation type="submission" date="2021-03" db="EMBL/GenBank/DDBJ databases">
        <title>Genomic Encyclopedia of Type Strains, Phase IV (KMG-IV): sequencing the most valuable type-strain genomes for metagenomic binning, comparative biology and taxonomic classification.</title>
        <authorList>
            <person name="Goeker M."/>
        </authorList>
    </citation>
    <scope>NUCLEOTIDE SEQUENCE [LARGE SCALE GENOMIC DNA]</scope>
    <source>
        <strain evidence="4 5">DSM 101953</strain>
    </source>
</reference>
<keyword evidence="1" id="KW-0521">NADP</keyword>
<evidence type="ECO:0000256" key="1">
    <source>
        <dbReference type="ARBA" id="ARBA00022857"/>
    </source>
</evidence>
<dbReference type="Pfam" id="PF00106">
    <property type="entry name" value="adh_short"/>
    <property type="match status" value="1"/>
</dbReference>
<dbReference type="PANTHER" id="PTHR43544">
    <property type="entry name" value="SHORT-CHAIN DEHYDROGENASE/REDUCTASE"/>
    <property type="match status" value="1"/>
</dbReference>
<keyword evidence="2" id="KW-0560">Oxidoreductase</keyword>
<comment type="caution">
    <text evidence="4">The sequence shown here is derived from an EMBL/GenBank/DDBJ whole genome shotgun (WGS) entry which is preliminary data.</text>
</comment>
<keyword evidence="5" id="KW-1185">Reference proteome</keyword>
<sequence>MKRVACVTGADRGLGLCLVRSLLESKYMVFAGQYLPDPALLEALKAQYPDSLKLVPLDIGSAGSVKEAARSIAGSTGHLDMIINNAGIIHKSDDATVLVDMDDEAMAEIYNVNTLGALRVSNALMGLLLQGRQRLVVNISSEAGSIGRNKRINMYGYCMSKAALNMQSSLLHNHLRAMGGQVLVFHPGWLQTYMNGEKDAEAPVTPEESAGKIMTIVHNHKMYLAEEPAYIDLDGNLWPW</sequence>
<protein>
    <submittedName>
        <fullName evidence="4">NAD(P)-dependent dehydrogenase (Short-subunit alcohol dehydrogenase family)</fullName>
    </submittedName>
</protein>
<dbReference type="SUPFAM" id="SSF51735">
    <property type="entry name" value="NAD(P)-binding Rossmann-fold domains"/>
    <property type="match status" value="1"/>
</dbReference>
<accession>A0ABS4NYC3</accession>
<dbReference type="InterPro" id="IPR051468">
    <property type="entry name" value="Fungal_SecMetab_SDRs"/>
</dbReference>
<proteinExistence type="inferred from homology"/>
<dbReference type="RefSeq" id="WP_076083811.1">
    <property type="nucleotide sequence ID" value="NZ_JAGGLV010000022.1"/>
</dbReference>
<evidence type="ECO:0000256" key="2">
    <source>
        <dbReference type="ARBA" id="ARBA00023002"/>
    </source>
</evidence>
<dbReference type="InterPro" id="IPR036291">
    <property type="entry name" value="NAD(P)-bd_dom_sf"/>
</dbReference>
<evidence type="ECO:0000256" key="3">
    <source>
        <dbReference type="RuleBase" id="RU000363"/>
    </source>
</evidence>
<dbReference type="Proteomes" id="UP000773462">
    <property type="component" value="Unassembled WGS sequence"/>
</dbReference>
<dbReference type="Gene3D" id="3.40.50.720">
    <property type="entry name" value="NAD(P)-binding Rossmann-like Domain"/>
    <property type="match status" value="1"/>
</dbReference>